<dbReference type="EMBL" id="ANIZ01001635">
    <property type="protein sequence ID" value="ETI46046.1"/>
    <property type="molecule type" value="Genomic_DNA"/>
</dbReference>
<comment type="caution">
    <text evidence="2">The sequence shown here is derived from an EMBL/GenBank/DDBJ whole genome shotgun (WGS) entry which is preliminary data.</text>
</comment>
<keyword evidence="3" id="KW-1185">Reference proteome</keyword>
<dbReference type="HOGENOM" id="CLU_3393231_0_0_1"/>
<protein>
    <submittedName>
        <fullName evidence="2">Uncharacterized protein</fullName>
    </submittedName>
</protein>
<evidence type="ECO:0000313" key="2">
    <source>
        <dbReference type="EMBL" id="ETI46046.1"/>
    </source>
</evidence>
<gene>
    <name evidence="2" type="ORF">F443_09532</name>
</gene>
<reference evidence="2 3" key="1">
    <citation type="submission" date="2013-11" db="EMBL/GenBank/DDBJ databases">
        <title>The Genome Sequence of Phytophthora parasitica P1569.</title>
        <authorList>
            <consortium name="The Broad Institute Genomics Platform"/>
            <person name="Russ C."/>
            <person name="Tyler B."/>
            <person name="Panabieres F."/>
            <person name="Shan W."/>
            <person name="Tripathy S."/>
            <person name="Grunwald N."/>
            <person name="Machado M."/>
            <person name="Johnson C.S."/>
            <person name="Arredondo F."/>
            <person name="Hong C."/>
            <person name="Coffey M."/>
            <person name="Young S.K."/>
            <person name="Zeng Q."/>
            <person name="Gargeya S."/>
            <person name="Fitzgerald M."/>
            <person name="Abouelleil A."/>
            <person name="Alvarado L."/>
            <person name="Chapman S.B."/>
            <person name="Gainer-Dewar J."/>
            <person name="Goldberg J."/>
            <person name="Griggs A."/>
            <person name="Gujja S."/>
            <person name="Hansen M."/>
            <person name="Howarth C."/>
            <person name="Imamovic A."/>
            <person name="Ireland A."/>
            <person name="Larimer J."/>
            <person name="McCowan C."/>
            <person name="Murphy C."/>
            <person name="Pearson M."/>
            <person name="Poon T.W."/>
            <person name="Priest M."/>
            <person name="Roberts A."/>
            <person name="Saif S."/>
            <person name="Shea T."/>
            <person name="Sykes S."/>
            <person name="Wortman J."/>
            <person name="Nusbaum C."/>
            <person name="Birren B."/>
        </authorList>
    </citation>
    <scope>NUCLEOTIDE SEQUENCE [LARGE SCALE GENOMIC DNA]</scope>
    <source>
        <strain evidence="2 3">P1569</strain>
    </source>
</reference>
<evidence type="ECO:0000256" key="1">
    <source>
        <dbReference type="SAM" id="MobiDB-lite"/>
    </source>
</evidence>
<proteinExistence type="predicted"/>
<accession>V9F4N9</accession>
<dbReference type="Proteomes" id="UP000018721">
    <property type="component" value="Unassembled WGS sequence"/>
</dbReference>
<sequence>MQSDRGGTRHEIHQDYRAADTRSSTPAEFQGA</sequence>
<feature type="compositionally biased region" description="Polar residues" evidence="1">
    <location>
        <begin position="21"/>
        <end position="32"/>
    </location>
</feature>
<feature type="region of interest" description="Disordered" evidence="1">
    <location>
        <begin position="1"/>
        <end position="32"/>
    </location>
</feature>
<feature type="compositionally biased region" description="Basic and acidic residues" evidence="1">
    <location>
        <begin position="1"/>
        <end position="20"/>
    </location>
</feature>
<name>V9F4N9_PHYNI</name>
<organism evidence="2 3">
    <name type="scientific">Phytophthora nicotianae P1569</name>
    <dbReference type="NCBI Taxonomy" id="1317065"/>
    <lineage>
        <taxon>Eukaryota</taxon>
        <taxon>Sar</taxon>
        <taxon>Stramenopiles</taxon>
        <taxon>Oomycota</taxon>
        <taxon>Peronosporomycetes</taxon>
        <taxon>Peronosporales</taxon>
        <taxon>Peronosporaceae</taxon>
        <taxon>Phytophthora</taxon>
    </lineage>
</organism>
<evidence type="ECO:0000313" key="3">
    <source>
        <dbReference type="Proteomes" id="UP000018721"/>
    </source>
</evidence>
<dbReference type="AlphaFoldDB" id="V9F4N9"/>